<dbReference type="InterPro" id="IPR048963">
    <property type="entry name" value="ArgZ/ArgE-like_C_2nd"/>
</dbReference>
<proteinExistence type="predicted"/>
<organism evidence="2 3">
    <name type="scientific">Desulfosporosinus lacus DSM 15449</name>
    <dbReference type="NCBI Taxonomy" id="1121420"/>
    <lineage>
        <taxon>Bacteria</taxon>
        <taxon>Bacillati</taxon>
        <taxon>Bacillota</taxon>
        <taxon>Clostridia</taxon>
        <taxon>Eubacteriales</taxon>
        <taxon>Desulfitobacteriaceae</taxon>
        <taxon>Desulfosporosinus</taxon>
    </lineage>
</organism>
<dbReference type="EMBL" id="FQXJ01000003">
    <property type="protein sequence ID" value="SHH19099.1"/>
    <property type="molecule type" value="Genomic_DNA"/>
</dbReference>
<keyword evidence="3" id="KW-1185">Reference proteome</keyword>
<name>A0A1M5QZF1_9FIRM</name>
<sequence>MKFQIPKYKQPNFDQEPFLSAPDAQIVEVKIDGVAPEHYHGLSIYPEYFKIKGKWILATESRMDGVPVLGSDGTIQVVEFRNLKIGDKVIVGRTEGGREGIFVYAKGFSSNDTDSELFAFRSGRSRETAYSKDYNELYDLLNYEKDNGYIVWVLGPAVVFDYDSRQALSSLISNGFAHAVLAGNAMATHDLEAALFGTALGQNTYDQQSPPNAHYHHLDLINKTREAGSIKALIEKEGIKDGVVYSAITNKVPLVLAGSIRDDGPLPPVIADVYQAQDEMRKHTRKATTLICLATQLHTIAAGNMTPAYTQRNGEIRPVFIYCIDIAEFAVNKLRDRGSLEVTTLVTNVQDFVVHLKNNLIKIGVGS</sequence>
<protein>
    <submittedName>
        <fullName evidence="2">TIGR00300 family protein</fullName>
    </submittedName>
</protein>
<dbReference type="Pfam" id="PF21570">
    <property type="entry name" value="ArgZ-like_C_2nd"/>
    <property type="match status" value="1"/>
</dbReference>
<feature type="domain" description="Arginine dihydrolase ArgZ/ArgE-like C-terminal second subdomain" evidence="1">
    <location>
        <begin position="141"/>
        <end position="355"/>
    </location>
</feature>
<reference evidence="3" key="1">
    <citation type="submission" date="2016-11" db="EMBL/GenBank/DDBJ databases">
        <authorList>
            <person name="Varghese N."/>
            <person name="Submissions S."/>
        </authorList>
    </citation>
    <scope>NUCLEOTIDE SEQUENCE [LARGE SCALE GENOMIC DNA]</scope>
    <source>
        <strain evidence="3">DSM 15449</strain>
    </source>
</reference>
<dbReference type="Gene3D" id="3.40.50.10690">
    <property type="entry name" value="putative lor/sdh protein like domains"/>
    <property type="match status" value="1"/>
</dbReference>
<dbReference type="OrthoDB" id="5386290at2"/>
<evidence type="ECO:0000259" key="1">
    <source>
        <dbReference type="Pfam" id="PF21570"/>
    </source>
</evidence>
<dbReference type="AlphaFoldDB" id="A0A1M5QZF1"/>
<dbReference type="RefSeq" id="WP_073027454.1">
    <property type="nucleotide sequence ID" value="NZ_FQXJ01000003.1"/>
</dbReference>
<evidence type="ECO:0000313" key="2">
    <source>
        <dbReference type="EMBL" id="SHH19099.1"/>
    </source>
</evidence>
<evidence type="ECO:0000313" key="3">
    <source>
        <dbReference type="Proteomes" id="UP000183954"/>
    </source>
</evidence>
<accession>A0A1M5QZF1</accession>
<dbReference type="Proteomes" id="UP000183954">
    <property type="component" value="Unassembled WGS sequence"/>
</dbReference>
<gene>
    <name evidence="2" type="ORF">SAMN02746098_00405</name>
</gene>
<dbReference type="Gene3D" id="2.40.420.10">
    <property type="entry name" value="conserved putative lor/sdh protein from methanococcus maripaludis s2 domain"/>
    <property type="match status" value="1"/>
</dbReference>